<evidence type="ECO:0000313" key="2">
    <source>
        <dbReference type="EMBL" id="ALS97787.1"/>
    </source>
</evidence>
<dbReference type="Proteomes" id="UP000068447">
    <property type="component" value="Chromosome"/>
</dbReference>
<organism evidence="2 3">
    <name type="scientific">Lacimicrobium alkaliphilum</name>
    <dbReference type="NCBI Taxonomy" id="1526571"/>
    <lineage>
        <taxon>Bacteria</taxon>
        <taxon>Pseudomonadati</taxon>
        <taxon>Pseudomonadota</taxon>
        <taxon>Gammaproteobacteria</taxon>
        <taxon>Alteromonadales</taxon>
        <taxon>Alteromonadaceae</taxon>
        <taxon>Lacimicrobium</taxon>
    </lineage>
</organism>
<dbReference type="AlphaFoldDB" id="A0A0U2QKL8"/>
<evidence type="ECO:0000256" key="1">
    <source>
        <dbReference type="SAM" id="MobiDB-lite"/>
    </source>
</evidence>
<accession>A0A0U2QKL8</accession>
<keyword evidence="3" id="KW-1185">Reference proteome</keyword>
<feature type="compositionally biased region" description="Polar residues" evidence="1">
    <location>
        <begin position="10"/>
        <end position="30"/>
    </location>
</feature>
<dbReference type="KEGG" id="lal:AT746_05525"/>
<name>A0A0U2QKL8_9ALTE</name>
<feature type="region of interest" description="Disordered" evidence="1">
    <location>
        <begin position="1"/>
        <end position="30"/>
    </location>
</feature>
<gene>
    <name evidence="2" type="ORF">AT746_05525</name>
</gene>
<reference evidence="2 3" key="1">
    <citation type="submission" date="2015-12" db="EMBL/GenBank/DDBJ databases">
        <title>Complete genome of Lacimicrobium alkaliphilum KCTC 32984.</title>
        <authorList>
            <person name="Kim S.-G."/>
            <person name="Lee Y.-J."/>
        </authorList>
    </citation>
    <scope>NUCLEOTIDE SEQUENCE [LARGE SCALE GENOMIC DNA]</scope>
    <source>
        <strain evidence="2 3">YelD216</strain>
    </source>
</reference>
<dbReference type="RefSeq" id="WP_062477585.1">
    <property type="nucleotide sequence ID" value="NZ_CP013650.1"/>
</dbReference>
<dbReference type="EMBL" id="CP013650">
    <property type="protein sequence ID" value="ALS97787.1"/>
    <property type="molecule type" value="Genomic_DNA"/>
</dbReference>
<proteinExistence type="predicted"/>
<evidence type="ECO:0000313" key="3">
    <source>
        <dbReference type="Proteomes" id="UP000068447"/>
    </source>
</evidence>
<protein>
    <submittedName>
        <fullName evidence="2">Uncharacterized protein</fullName>
    </submittedName>
</protein>
<dbReference type="OrthoDB" id="9970363at2"/>
<sequence length="95" mass="10547">MSRTTEHTKTSLNKRISQTENSADISHQDQNSRLIKASNSGLLVAQGYELAVIDKRGKIVKKGISIGNQIFEELSAQVIKSFCARFKGFTDADFK</sequence>